<dbReference type="Gene3D" id="3.40.50.880">
    <property type="match status" value="1"/>
</dbReference>
<dbReference type="PANTHER" id="PTHR43130:SF2">
    <property type="entry name" value="DJ-1_PFPI DOMAIN-CONTAINING PROTEIN"/>
    <property type="match status" value="1"/>
</dbReference>
<dbReference type="InterPro" id="IPR029062">
    <property type="entry name" value="Class_I_gatase-like"/>
</dbReference>
<dbReference type="GO" id="GO:0006355">
    <property type="term" value="P:regulation of DNA-templated transcription"/>
    <property type="evidence" value="ECO:0007669"/>
    <property type="project" value="TreeGrafter"/>
</dbReference>
<dbReference type="PANTHER" id="PTHR43130">
    <property type="entry name" value="ARAC-FAMILY TRANSCRIPTIONAL REGULATOR"/>
    <property type="match status" value="1"/>
</dbReference>
<sequence length="249" mass="26958">MRSTDAYRIGIIVYDGVDLLDVAVPRELFDWMAQIEPDVIHDAPHREVHLISFDGSSVATRDHLTLGGDLPSFRDVEQVDLLWVPGGDPAALQRLMLDSARMDFLSRQASFADYAASVCEGALLAAAAGYLDGYKATTHWAFLPCLRLFPCIDVAPDYPRFVIDGTRITGGGISSGLDEGLKIVALLSNDVVAGKVQLSIQYNPLPPFTDGDPSVARPPVLEPGEGSACAFPGMAETIARVLARRRRHP</sequence>
<dbReference type="KEGG" id="buu:WS70_26075"/>
<gene>
    <name evidence="2" type="ORF">WS70_26075</name>
</gene>
<dbReference type="SUPFAM" id="SSF52317">
    <property type="entry name" value="Class I glutamine amidotransferase-like"/>
    <property type="match status" value="1"/>
</dbReference>
<evidence type="ECO:0000313" key="3">
    <source>
        <dbReference type="Proteomes" id="UP000062519"/>
    </source>
</evidence>
<name>A0A1B4FND5_9BURK</name>
<keyword evidence="3" id="KW-1185">Reference proteome</keyword>
<accession>A0A1B4FND5</accession>
<dbReference type="AlphaFoldDB" id="A0A1B4FND5"/>
<dbReference type="InterPro" id="IPR052158">
    <property type="entry name" value="INH-QAR"/>
</dbReference>
<organism evidence="2 3">
    <name type="scientific">Burkholderia mayonis</name>
    <dbReference type="NCBI Taxonomy" id="1385591"/>
    <lineage>
        <taxon>Bacteria</taxon>
        <taxon>Pseudomonadati</taxon>
        <taxon>Pseudomonadota</taxon>
        <taxon>Betaproteobacteria</taxon>
        <taxon>Burkholderiales</taxon>
        <taxon>Burkholderiaceae</taxon>
        <taxon>Burkholderia</taxon>
        <taxon>pseudomallei group</taxon>
    </lineage>
</organism>
<dbReference type="Pfam" id="PF01965">
    <property type="entry name" value="DJ-1_PfpI"/>
    <property type="match status" value="1"/>
</dbReference>
<dbReference type="Proteomes" id="UP000062519">
    <property type="component" value="Chromosome 2"/>
</dbReference>
<dbReference type="CDD" id="cd03139">
    <property type="entry name" value="GATase1_PfpI_2"/>
    <property type="match status" value="1"/>
</dbReference>
<evidence type="ECO:0000313" key="2">
    <source>
        <dbReference type="EMBL" id="AOJ05181.1"/>
    </source>
</evidence>
<dbReference type="InterPro" id="IPR002818">
    <property type="entry name" value="DJ-1/PfpI"/>
</dbReference>
<proteinExistence type="predicted"/>
<feature type="domain" description="DJ-1/PfpI" evidence="1">
    <location>
        <begin position="8"/>
        <end position="183"/>
    </location>
</feature>
<reference evidence="2 3" key="1">
    <citation type="submission" date="2015-12" db="EMBL/GenBank/DDBJ databases">
        <title>Diversity of Burkholderia near neighbor genomes.</title>
        <authorList>
            <person name="Sahl J."/>
            <person name="Wagner D."/>
            <person name="Keim P."/>
        </authorList>
    </citation>
    <scope>NUCLEOTIDE SEQUENCE [LARGE SCALE GENOMIC DNA]</scope>
    <source>
        <strain evidence="2 3">BDU6</strain>
    </source>
</reference>
<protein>
    <submittedName>
        <fullName evidence="2">Transcriptional regulator</fullName>
    </submittedName>
</protein>
<evidence type="ECO:0000259" key="1">
    <source>
        <dbReference type="Pfam" id="PF01965"/>
    </source>
</evidence>
<dbReference type="RefSeq" id="WP_059472805.1">
    <property type="nucleotide sequence ID" value="NZ_CP013387.1"/>
</dbReference>
<dbReference type="EMBL" id="CP013387">
    <property type="protein sequence ID" value="AOJ05181.1"/>
    <property type="molecule type" value="Genomic_DNA"/>
</dbReference>